<dbReference type="InterPro" id="IPR003476">
    <property type="entry name" value="Glyco_hydro_42"/>
</dbReference>
<feature type="active site" description="Proton donor" evidence="9">
    <location>
        <position position="152"/>
    </location>
</feature>
<feature type="binding site" evidence="11">
    <location>
        <position position="159"/>
    </location>
    <ligand>
        <name>Zn(2+)</name>
        <dbReference type="ChEBI" id="CHEBI:29105"/>
    </ligand>
</feature>
<evidence type="ECO:0000259" key="12">
    <source>
        <dbReference type="Pfam" id="PF02449"/>
    </source>
</evidence>
<feature type="binding site" evidence="11">
    <location>
        <position position="117"/>
    </location>
    <ligand>
        <name>Zn(2+)</name>
        <dbReference type="ChEBI" id="CHEBI:29105"/>
    </ligand>
</feature>
<protein>
    <recommendedName>
        <fullName evidence="3 8">Beta-galactosidase</fullName>
        <shortName evidence="8">Beta-gal</shortName>
        <ecNumber evidence="3 8">3.2.1.23</ecNumber>
    </recommendedName>
</protein>
<evidence type="ECO:0000256" key="4">
    <source>
        <dbReference type="ARBA" id="ARBA00022723"/>
    </source>
</evidence>
<dbReference type="InterPro" id="IPR029062">
    <property type="entry name" value="Class_I_gatase-like"/>
</dbReference>
<dbReference type="Gene3D" id="2.60.40.1180">
    <property type="entry name" value="Golgi alpha-mannosidase II"/>
    <property type="match status" value="1"/>
</dbReference>
<dbReference type="SUPFAM" id="SSF51445">
    <property type="entry name" value="(Trans)glycosidases"/>
    <property type="match status" value="1"/>
</dbReference>
<evidence type="ECO:0000259" key="14">
    <source>
        <dbReference type="Pfam" id="PF08533"/>
    </source>
</evidence>
<dbReference type="InterPro" id="IPR013529">
    <property type="entry name" value="Glyco_hydro_42_N"/>
</dbReference>
<dbReference type="PANTHER" id="PTHR36447:SF2">
    <property type="entry name" value="BETA-GALACTOSIDASE YESZ"/>
    <property type="match status" value="1"/>
</dbReference>
<dbReference type="InterPro" id="IPR017853">
    <property type="entry name" value="GH"/>
</dbReference>
<dbReference type="GO" id="GO:0006012">
    <property type="term" value="P:galactose metabolic process"/>
    <property type="evidence" value="ECO:0007669"/>
    <property type="project" value="InterPro"/>
</dbReference>
<evidence type="ECO:0000256" key="11">
    <source>
        <dbReference type="PIRSR" id="PIRSR001084-3"/>
    </source>
</evidence>
<gene>
    <name evidence="15" type="ORF">ENT37_02220</name>
</gene>
<dbReference type="Pfam" id="PF02449">
    <property type="entry name" value="Glyco_hydro_42"/>
    <property type="match status" value="1"/>
</dbReference>
<comment type="similarity">
    <text evidence="2 8">Belongs to the glycosyl hydrolase 42 family.</text>
</comment>
<dbReference type="CDD" id="cd03143">
    <property type="entry name" value="A4_beta-galactosidase_middle_domain"/>
    <property type="match status" value="1"/>
</dbReference>
<feature type="domain" description="Glycoside hydrolase family 42 N-terminal" evidence="12">
    <location>
        <begin position="17"/>
        <end position="378"/>
    </location>
</feature>
<proteinExistence type="inferred from homology"/>
<dbReference type="EMBL" id="DSYK01000114">
    <property type="protein sequence ID" value="HGS20665.1"/>
    <property type="molecule type" value="Genomic_DNA"/>
</dbReference>
<evidence type="ECO:0000256" key="3">
    <source>
        <dbReference type="ARBA" id="ARBA00012756"/>
    </source>
</evidence>
<evidence type="ECO:0000256" key="8">
    <source>
        <dbReference type="PIRNR" id="PIRNR001084"/>
    </source>
</evidence>
<dbReference type="Gene3D" id="3.20.20.80">
    <property type="entry name" value="Glycosidases"/>
    <property type="match status" value="1"/>
</dbReference>
<feature type="domain" description="Beta-galactosidase trimerisation" evidence="13">
    <location>
        <begin position="390"/>
        <end position="592"/>
    </location>
</feature>
<dbReference type="EC" id="3.2.1.23" evidence="3 8"/>
<feature type="binding site" evidence="11">
    <location>
        <position position="162"/>
    </location>
    <ligand>
        <name>Zn(2+)</name>
        <dbReference type="ChEBI" id="CHEBI:29105"/>
    </ligand>
</feature>
<feature type="binding site" evidence="10">
    <location>
        <position position="113"/>
    </location>
    <ligand>
        <name>substrate</name>
    </ligand>
</feature>
<dbReference type="GO" id="GO:0009341">
    <property type="term" value="C:beta-galactosidase complex"/>
    <property type="evidence" value="ECO:0007669"/>
    <property type="project" value="InterPro"/>
</dbReference>
<dbReference type="Pfam" id="PF08532">
    <property type="entry name" value="Glyco_hydro_42M"/>
    <property type="match status" value="1"/>
</dbReference>
<dbReference type="Pfam" id="PF08533">
    <property type="entry name" value="Glyco_hydro_42C"/>
    <property type="match status" value="1"/>
</dbReference>
<dbReference type="Gene3D" id="3.40.50.880">
    <property type="match status" value="1"/>
</dbReference>
<evidence type="ECO:0000256" key="6">
    <source>
        <dbReference type="ARBA" id="ARBA00022833"/>
    </source>
</evidence>
<dbReference type="PIRSF" id="PIRSF001084">
    <property type="entry name" value="B-galactosidase"/>
    <property type="match status" value="1"/>
</dbReference>
<dbReference type="InterPro" id="IPR013739">
    <property type="entry name" value="Beta_galactosidase_C"/>
</dbReference>
<feature type="binding site" evidence="10">
    <location>
        <position position="151"/>
    </location>
    <ligand>
        <name>substrate</name>
    </ligand>
</feature>
<organism evidence="15">
    <name type="scientific">Anaerolinea thermolimosa</name>
    <dbReference type="NCBI Taxonomy" id="229919"/>
    <lineage>
        <taxon>Bacteria</taxon>
        <taxon>Bacillati</taxon>
        <taxon>Chloroflexota</taxon>
        <taxon>Anaerolineae</taxon>
        <taxon>Anaerolineales</taxon>
        <taxon>Anaerolineaceae</taxon>
        <taxon>Anaerolinea</taxon>
    </lineage>
</organism>
<feature type="domain" description="Beta-galactosidase C-terminal" evidence="14">
    <location>
        <begin position="605"/>
        <end position="663"/>
    </location>
</feature>
<dbReference type="GO" id="GO:0046872">
    <property type="term" value="F:metal ion binding"/>
    <property type="evidence" value="ECO:0007669"/>
    <property type="project" value="UniProtKB-KW"/>
</dbReference>
<dbReference type="GO" id="GO:0004565">
    <property type="term" value="F:beta-galactosidase activity"/>
    <property type="evidence" value="ECO:0007669"/>
    <property type="project" value="UniProtKB-EC"/>
</dbReference>
<dbReference type="InterPro" id="IPR013780">
    <property type="entry name" value="Glyco_hydro_b"/>
</dbReference>
<feature type="active site" description="Nucleophile" evidence="9">
    <location>
        <position position="301"/>
    </location>
</feature>
<dbReference type="PANTHER" id="PTHR36447">
    <property type="entry name" value="BETA-GALACTOSIDASE GANA"/>
    <property type="match status" value="1"/>
</dbReference>
<reference evidence="15" key="1">
    <citation type="journal article" date="2020" name="mSystems">
        <title>Genome- and Community-Level Interaction Insights into Carbon Utilization and Element Cycling Functions of Hydrothermarchaeota in Hydrothermal Sediment.</title>
        <authorList>
            <person name="Zhou Z."/>
            <person name="Liu Y."/>
            <person name="Xu W."/>
            <person name="Pan J."/>
            <person name="Luo Z.H."/>
            <person name="Li M."/>
        </authorList>
    </citation>
    <scope>NUCLEOTIDE SEQUENCE [LARGE SCALE GENOMIC DNA]</scope>
    <source>
        <strain evidence="15">SpSt-573</strain>
    </source>
</reference>
<feature type="binding site" evidence="10">
    <location>
        <position position="309"/>
    </location>
    <ligand>
        <name>substrate</name>
    </ligand>
</feature>
<name>A0A7C4PKD1_9CHLR</name>
<keyword evidence="4 11" id="KW-0479">Metal-binding</keyword>
<keyword evidence="6 11" id="KW-0862">Zinc</keyword>
<sequence length="666" mass="76702">MSESNQTQPTLYIGTAYYPEHWPEERWLEDIRLMVEAGINVVRMGEFAWSTLEPAEGEFQLEWLDRIIGLLALYGIKTVLGTPTAAPPAWLITKYPDILAVDEDGRRVQFGNRCHYCVNSTDFHHATRRLVSALAEHFGPNPNVIGWQIDNEFNRVCTCDLCRGLFQRFLEEKYQTLDELNRRWSTSYWSQTYSEWSQIPIPIGSHHPSLMLEWKRFITRSYRNFQKLQIELLRPHLQPGVWITHNFMGWFDGFDHYELAADLDMVSWDWYVGTGHHDPYFSGSTHDLMRGLKRKNFWVMEAQPNMVNWAKINNPLYRGEGRTMAWQAVAHGADGFLYWQWRPAPGGQEQLHGSLLDHAGKPRPFFEEVQQIAREFKEMSPLLAGSRYPARAAILNDYESRWSIQWQKHHRNFDYVGHLLHYYRPLAEANIPVDIISADQPLKGYRLVIAPSLTILDEERFKILKEYVEGGGYLILTPRTGLKNRDNVFLPERQPGPLRPMAGVEVKEYFAMDENVPVKGNWFTGVSQTWAEMLEILDTNLTLIVATYKDSNGWLDGQPAMTVRGVRSGMIYVVGTYLDASTQAVFLNHVTQICGLSRVLETPPGVTASRRVREDNREVLIVINHTRQEQSVNLGADTFENKLTGRVHAGAMKLAPYEVAILVKTM</sequence>
<dbReference type="SUPFAM" id="SSF52317">
    <property type="entry name" value="Class I glutamine amidotransferase-like"/>
    <property type="match status" value="1"/>
</dbReference>
<evidence type="ECO:0000256" key="2">
    <source>
        <dbReference type="ARBA" id="ARBA00005940"/>
    </source>
</evidence>
<comment type="caution">
    <text evidence="15">The sequence shown here is derived from an EMBL/GenBank/DDBJ whole genome shotgun (WGS) entry which is preliminary data.</text>
</comment>
<feature type="binding site" evidence="11">
    <location>
        <position position="157"/>
    </location>
    <ligand>
        <name>Zn(2+)</name>
        <dbReference type="ChEBI" id="CHEBI:29105"/>
    </ligand>
</feature>
<evidence type="ECO:0000256" key="10">
    <source>
        <dbReference type="PIRSR" id="PIRSR001084-2"/>
    </source>
</evidence>
<evidence type="ECO:0000256" key="9">
    <source>
        <dbReference type="PIRSR" id="PIRSR001084-1"/>
    </source>
</evidence>
<evidence type="ECO:0000313" key="15">
    <source>
        <dbReference type="EMBL" id="HGS20665.1"/>
    </source>
</evidence>
<evidence type="ECO:0000256" key="7">
    <source>
        <dbReference type="ARBA" id="ARBA00023295"/>
    </source>
</evidence>
<evidence type="ECO:0000256" key="5">
    <source>
        <dbReference type="ARBA" id="ARBA00022801"/>
    </source>
</evidence>
<keyword evidence="7 8" id="KW-0326">Glycosidase</keyword>
<accession>A0A7C4PKD1</accession>
<dbReference type="AlphaFoldDB" id="A0A7C4PKD1"/>
<dbReference type="InterPro" id="IPR013738">
    <property type="entry name" value="Beta_galactosidase_Trimer"/>
</dbReference>
<evidence type="ECO:0000259" key="13">
    <source>
        <dbReference type="Pfam" id="PF08532"/>
    </source>
</evidence>
<comment type="catalytic activity">
    <reaction evidence="1 8">
        <text>Hydrolysis of terminal non-reducing beta-D-galactose residues in beta-D-galactosides.</text>
        <dbReference type="EC" id="3.2.1.23"/>
    </reaction>
</comment>
<evidence type="ECO:0000256" key="1">
    <source>
        <dbReference type="ARBA" id="ARBA00001412"/>
    </source>
</evidence>
<keyword evidence="5 8" id="KW-0378">Hydrolase</keyword>